<reference evidence="1 2" key="1">
    <citation type="submission" date="2021-01" db="EMBL/GenBank/DDBJ databases">
        <title>Chryseolinea sp. Jin1 Genome sequencing and assembly.</title>
        <authorList>
            <person name="Kim I."/>
        </authorList>
    </citation>
    <scope>NUCLEOTIDE SEQUENCE [LARGE SCALE GENOMIC DNA]</scope>
    <source>
        <strain evidence="1 2">Jin1</strain>
    </source>
</reference>
<evidence type="ECO:0000313" key="2">
    <source>
        <dbReference type="Proteomes" id="UP000613030"/>
    </source>
</evidence>
<dbReference type="Proteomes" id="UP000613030">
    <property type="component" value="Unassembled WGS sequence"/>
</dbReference>
<dbReference type="RefSeq" id="WP_202014862.1">
    <property type="nucleotide sequence ID" value="NZ_JAERRB010000013.1"/>
</dbReference>
<organism evidence="1 2">
    <name type="scientific">Chryseolinea lacunae</name>
    <dbReference type="NCBI Taxonomy" id="2801331"/>
    <lineage>
        <taxon>Bacteria</taxon>
        <taxon>Pseudomonadati</taxon>
        <taxon>Bacteroidota</taxon>
        <taxon>Cytophagia</taxon>
        <taxon>Cytophagales</taxon>
        <taxon>Fulvivirgaceae</taxon>
        <taxon>Chryseolinea</taxon>
    </lineage>
</organism>
<comment type="caution">
    <text evidence="1">The sequence shown here is derived from an EMBL/GenBank/DDBJ whole genome shotgun (WGS) entry which is preliminary data.</text>
</comment>
<evidence type="ECO:0000313" key="1">
    <source>
        <dbReference type="EMBL" id="MBL0744877.1"/>
    </source>
</evidence>
<protein>
    <submittedName>
        <fullName evidence="1">Uncharacterized protein</fullName>
    </submittedName>
</protein>
<proteinExistence type="predicted"/>
<keyword evidence="2" id="KW-1185">Reference proteome</keyword>
<accession>A0ABS1L1R6</accession>
<gene>
    <name evidence="1" type="ORF">JI741_26835</name>
</gene>
<sequence>MKKCITHKKMYATQTLAEDALIDARARFHYRGQQGPVAVYKCDECGQYHLTSQGDMNARLSQDIAAGKIDLQKEANHWLDKMKKR</sequence>
<name>A0ABS1L1R6_9BACT</name>
<dbReference type="EMBL" id="JAERRB010000013">
    <property type="protein sequence ID" value="MBL0744877.1"/>
    <property type="molecule type" value="Genomic_DNA"/>
</dbReference>